<sequence>MYAPEASCGGENSTELASNATTLAVARIAEDYKPTTVKLLTSTLDAMPVGLRKQLTDGLAKQVDLVPPLVGMLPTQVKNVFLSTLCYVATPLPTLEVDPSAPLLQHVAAGKAYSNEGRDLLALLVGDSKAAAIMKTVCDAAPKPRDPPASNGTEPSTPVSSAISYVKGAFGSGYSLFQGARARVGSGITMLQGAAFQAGLLQGAASKLVMNLLPSRAQA</sequence>
<organism evidence="1 2">
    <name type="scientific">Monoraphidium neglectum</name>
    <dbReference type="NCBI Taxonomy" id="145388"/>
    <lineage>
        <taxon>Eukaryota</taxon>
        <taxon>Viridiplantae</taxon>
        <taxon>Chlorophyta</taxon>
        <taxon>core chlorophytes</taxon>
        <taxon>Chlorophyceae</taxon>
        <taxon>CS clade</taxon>
        <taxon>Sphaeropleales</taxon>
        <taxon>Selenastraceae</taxon>
        <taxon>Monoraphidium</taxon>
    </lineage>
</organism>
<dbReference type="AlphaFoldDB" id="A0A0D2N622"/>
<dbReference type="KEGG" id="mng:MNEG_0239"/>
<evidence type="ECO:0000313" key="2">
    <source>
        <dbReference type="Proteomes" id="UP000054498"/>
    </source>
</evidence>
<protein>
    <submittedName>
        <fullName evidence="1">Uncharacterized protein</fullName>
    </submittedName>
</protein>
<name>A0A0D2N622_9CHLO</name>
<keyword evidence="2" id="KW-1185">Reference proteome</keyword>
<dbReference type="Proteomes" id="UP000054498">
    <property type="component" value="Unassembled WGS sequence"/>
</dbReference>
<evidence type="ECO:0000313" key="1">
    <source>
        <dbReference type="EMBL" id="KIZ07707.1"/>
    </source>
</evidence>
<dbReference type="EMBL" id="KK100237">
    <property type="protein sequence ID" value="KIZ07707.1"/>
    <property type="molecule type" value="Genomic_DNA"/>
</dbReference>
<reference evidence="1 2" key="1">
    <citation type="journal article" date="2013" name="BMC Genomics">
        <title>Reconstruction of the lipid metabolism for the microalga Monoraphidium neglectum from its genome sequence reveals characteristics suitable for biofuel production.</title>
        <authorList>
            <person name="Bogen C."/>
            <person name="Al-Dilaimi A."/>
            <person name="Albersmeier A."/>
            <person name="Wichmann J."/>
            <person name="Grundmann M."/>
            <person name="Rupp O."/>
            <person name="Lauersen K.J."/>
            <person name="Blifernez-Klassen O."/>
            <person name="Kalinowski J."/>
            <person name="Goesmann A."/>
            <person name="Mussgnug J.H."/>
            <person name="Kruse O."/>
        </authorList>
    </citation>
    <scope>NUCLEOTIDE SEQUENCE [LARGE SCALE GENOMIC DNA]</scope>
    <source>
        <strain evidence="1 2">SAG 48.87</strain>
    </source>
</reference>
<proteinExistence type="predicted"/>
<dbReference type="RefSeq" id="XP_013906726.1">
    <property type="nucleotide sequence ID" value="XM_014051272.1"/>
</dbReference>
<gene>
    <name evidence="1" type="ORF">MNEG_0239</name>
</gene>
<accession>A0A0D2N622</accession>
<dbReference type="GeneID" id="25726357"/>